<proteinExistence type="predicted"/>
<keyword evidence="1" id="KW-1133">Transmembrane helix</keyword>
<accession>A0A8B8UYY3</accession>
<reference evidence="2" key="1">
    <citation type="journal article" date="2017" name="Nat. Genet.">
        <title>Contrasting evolutionary genome dynamics between domesticated and wild yeasts.</title>
        <authorList>
            <person name="Yue J.X."/>
            <person name="Li J."/>
            <person name="Aigrain L."/>
            <person name="Hallin J."/>
            <person name="Persson K."/>
            <person name="Oliver K."/>
            <person name="Bergstrom A."/>
            <person name="Coupland P."/>
            <person name="Warringer J."/>
            <person name="Lagomarsino M.C."/>
            <person name="Fischer G."/>
            <person name="Durbin R."/>
            <person name="Liti G."/>
        </authorList>
    </citation>
    <scope>NUCLEOTIDE SEQUENCE</scope>
    <source>
        <strain evidence="2">CBS432</strain>
    </source>
</reference>
<feature type="transmembrane region" description="Helical" evidence="1">
    <location>
        <begin position="74"/>
        <end position="93"/>
    </location>
</feature>
<gene>
    <name evidence="2" type="primary">PET494</name>
    <name evidence="2" type="ORF">SPAR_N03470</name>
</gene>
<dbReference type="VEuPathDB" id="FungiDB:SPAR_N03470"/>
<dbReference type="KEGG" id="spao:SPAR_N03470"/>
<name>A0A8B8UYY3_SACPA</name>
<sequence>MHLKKGKRSISTVWRLLWKRFYSVNSKTNMHFSRSRKKPVTNFTRANGLLLSCNGDTFPYLRTLWRYFNAPGNLMFVTTNIVTFMGIVTYNTLVTISNERAFEEQMMAAQVSLAKQREDLETRALSLPRDIELGGQEDDIKWKQPAVGHAEEDPLVEEQNEELDSPIKQYTLGGLILNKKANVADYDSQRAKASIFHMLYAYMLYRDTIQPKTDTQNHSSDEWRHEVELLAKGKQVQGTHQRIDVFYDLWNKNFDKIVTSPEKVQNFQLPNWSQYPTILKFICSELHDNNLKTLGEFKQFYGKVRSKEVKKLLGLWLYDHSFLFPHNIYDNKNEEDFYDTLINDSMQDNKIFQKYSSIVMNPYNERTQLFFPNINTPSVNKPVPSISLETYTQLLKGYINLQETDCKYDYNDNIFKLISILKLNCVLQRNKKKHAGPSVRILLPRDEDRSQILGTISQAEKRTCYQILSKNRDVIRLLKRISDIQAGSS</sequence>
<protein>
    <submittedName>
        <fullName evidence="2">Pet494p</fullName>
    </submittedName>
</protein>
<organism evidence="2">
    <name type="scientific">Saccharomyces paradoxus</name>
    <name type="common">Yeast</name>
    <name type="synonym">Saccharomyces douglasii</name>
    <dbReference type="NCBI Taxonomy" id="27291"/>
    <lineage>
        <taxon>Eukaryota</taxon>
        <taxon>Fungi</taxon>
        <taxon>Dikarya</taxon>
        <taxon>Ascomycota</taxon>
        <taxon>Saccharomycotina</taxon>
        <taxon>Saccharomycetes</taxon>
        <taxon>Saccharomycetales</taxon>
        <taxon>Saccharomycetaceae</taxon>
        <taxon>Saccharomyces</taxon>
    </lineage>
</organism>
<dbReference type="RefSeq" id="XP_033768977.1">
    <property type="nucleotide sequence ID" value="XM_033913086.1"/>
</dbReference>
<reference evidence="2" key="2">
    <citation type="submission" date="2020-01" db="EMBL/GenBank/DDBJ databases">
        <title>Population-level Yeast Reference Genomes.</title>
        <authorList>
            <person name="Yue J.-X."/>
        </authorList>
    </citation>
    <scope>NUCLEOTIDE SEQUENCE</scope>
    <source>
        <strain evidence="2">CBS432</strain>
    </source>
</reference>
<evidence type="ECO:0000256" key="1">
    <source>
        <dbReference type="SAM" id="Phobius"/>
    </source>
</evidence>
<dbReference type="GeneID" id="54633388"/>
<keyword evidence="1" id="KW-0812">Transmembrane</keyword>
<keyword evidence="1" id="KW-0472">Membrane</keyword>
<reference evidence="2" key="3">
    <citation type="submission" date="2025-07" db="EMBL/GenBank/DDBJ databases">
        <authorList>
            <consortium name="NCBI Genome Project"/>
        </authorList>
    </citation>
    <scope>NUCLEOTIDE SEQUENCE</scope>
    <source>
        <strain evidence="2">CBS432</strain>
    </source>
</reference>
<dbReference type="AlphaFoldDB" id="A0A8B8UYY3"/>
<dbReference type="OrthoDB" id="4057244at2759"/>
<reference evidence="2" key="4">
    <citation type="submission" date="2025-08" db="UniProtKB">
        <authorList>
            <consortium name="RefSeq"/>
        </authorList>
    </citation>
    <scope>IDENTIFICATION</scope>
    <source>
        <strain evidence="2">CBS432</strain>
    </source>
</reference>
<evidence type="ECO:0000313" key="2">
    <source>
        <dbReference type="RefSeq" id="XP_033768977.1"/>
    </source>
</evidence>